<reference evidence="1" key="1">
    <citation type="submission" date="2021-02" db="EMBL/GenBank/DDBJ databases">
        <authorList>
            <person name="Dougan E. K."/>
            <person name="Rhodes N."/>
            <person name="Thang M."/>
            <person name="Chan C."/>
        </authorList>
    </citation>
    <scope>NUCLEOTIDE SEQUENCE</scope>
</reference>
<sequence>ARVVATSLAVALAGASLLTASGSVVMYGVHFSGNQQFFSLWYLLREGEEEEEIAQAPLPRGLSHFRPTSEWQEVPPGCACPPGLEYRMDLSTERSFARWPPPG</sequence>
<dbReference type="AlphaFoldDB" id="A0A813LVY8"/>
<feature type="non-terminal residue" evidence="1">
    <location>
        <position position="1"/>
    </location>
</feature>
<dbReference type="EMBL" id="CAJNNW010037098">
    <property type="protein sequence ID" value="CAE8739360.1"/>
    <property type="molecule type" value="Genomic_DNA"/>
</dbReference>
<gene>
    <name evidence="1" type="ORF">PGLA2088_LOCUS49576</name>
</gene>
<name>A0A813LVY8_POLGL</name>
<dbReference type="Proteomes" id="UP000626109">
    <property type="component" value="Unassembled WGS sequence"/>
</dbReference>
<protein>
    <submittedName>
        <fullName evidence="1">Uncharacterized protein</fullName>
    </submittedName>
</protein>
<organism evidence="1 2">
    <name type="scientific">Polarella glacialis</name>
    <name type="common">Dinoflagellate</name>
    <dbReference type="NCBI Taxonomy" id="89957"/>
    <lineage>
        <taxon>Eukaryota</taxon>
        <taxon>Sar</taxon>
        <taxon>Alveolata</taxon>
        <taxon>Dinophyceae</taxon>
        <taxon>Suessiales</taxon>
        <taxon>Suessiaceae</taxon>
        <taxon>Polarella</taxon>
    </lineage>
</organism>
<proteinExistence type="predicted"/>
<evidence type="ECO:0000313" key="2">
    <source>
        <dbReference type="Proteomes" id="UP000626109"/>
    </source>
</evidence>
<evidence type="ECO:0000313" key="1">
    <source>
        <dbReference type="EMBL" id="CAE8739360.1"/>
    </source>
</evidence>
<comment type="caution">
    <text evidence="1">The sequence shown here is derived from an EMBL/GenBank/DDBJ whole genome shotgun (WGS) entry which is preliminary data.</text>
</comment>
<accession>A0A813LVY8</accession>